<dbReference type="PROSITE" id="PS50280">
    <property type="entry name" value="SET"/>
    <property type="match status" value="1"/>
</dbReference>
<dbReference type="STRING" id="4955.A0A1G4MHJ8"/>
<protein>
    <submittedName>
        <fullName evidence="2">LAFE_0G08240g1_1</fullName>
    </submittedName>
</protein>
<dbReference type="OrthoDB" id="1028014at2759"/>
<organism evidence="2 3">
    <name type="scientific">Lachancea fermentati</name>
    <name type="common">Zygosaccharomyces fermentati</name>
    <dbReference type="NCBI Taxonomy" id="4955"/>
    <lineage>
        <taxon>Eukaryota</taxon>
        <taxon>Fungi</taxon>
        <taxon>Dikarya</taxon>
        <taxon>Ascomycota</taxon>
        <taxon>Saccharomycotina</taxon>
        <taxon>Saccharomycetes</taxon>
        <taxon>Saccharomycetales</taxon>
        <taxon>Saccharomycetaceae</taxon>
        <taxon>Lachancea</taxon>
    </lineage>
</organism>
<dbReference type="SUPFAM" id="SSF82199">
    <property type="entry name" value="SET domain"/>
    <property type="match status" value="1"/>
</dbReference>
<dbReference type="Proteomes" id="UP000190831">
    <property type="component" value="Chromosome G"/>
</dbReference>
<dbReference type="InterPro" id="IPR046341">
    <property type="entry name" value="SET_dom_sf"/>
</dbReference>
<sequence>METANTDLIVSPLFDVKQTTYGGRACFAREDSKEGTNILSVNRCLSSSISHEFRKEVCHNCLKYNNGKIMKVKLDRNQLVDDLLPDGKKEQVSRPKTFNGAGLWFCCDSCRDEYISQDNIIELIETFETLLAHFQSQAKRRNTASRIEEEHKLNETFMSPKIIGSNWSMIEKDWIPRIDQLKASKKARMLPLIYEEEYQCCRFVAQTLFNLKYTDPNSVLMKTFEALQSNEQSRIHKFPILLDSQTKVFQTLYVLLPFSLKPLLTISLFRHILGSEYGNAFGIWQDGESNDSREYLGFWIVPQASYFNHSCSPNVDKKRIGNKLTFTLNSNVVAGQQLCIDYSGILSLDVHKRQEILSENWFFQCGCEKCQLELQTIH</sequence>
<dbReference type="CDD" id="cd20071">
    <property type="entry name" value="SET_SMYD"/>
    <property type="match status" value="1"/>
</dbReference>
<dbReference type="GO" id="GO:0005634">
    <property type="term" value="C:nucleus"/>
    <property type="evidence" value="ECO:0007669"/>
    <property type="project" value="TreeGrafter"/>
</dbReference>
<dbReference type="EMBL" id="LT598486">
    <property type="protein sequence ID" value="SCW03339.1"/>
    <property type="molecule type" value="Genomic_DNA"/>
</dbReference>
<dbReference type="Pfam" id="PF00856">
    <property type="entry name" value="SET"/>
    <property type="match status" value="1"/>
</dbReference>
<dbReference type="InterPro" id="IPR050869">
    <property type="entry name" value="H3K4_H4K5_MeTrfase"/>
</dbReference>
<dbReference type="InterPro" id="IPR001214">
    <property type="entry name" value="SET_dom"/>
</dbReference>
<dbReference type="PANTHER" id="PTHR12197:SF294">
    <property type="entry name" value="POTENTIAL PROTEIN LYSINE METHYLTRANSFERASE SET6"/>
    <property type="match status" value="1"/>
</dbReference>
<dbReference type="OMA" id="FRKEVCH"/>
<feature type="domain" description="SET" evidence="1">
    <location>
        <begin position="1"/>
        <end position="343"/>
    </location>
</feature>
<dbReference type="AlphaFoldDB" id="A0A1G4MHJ8"/>
<evidence type="ECO:0000313" key="3">
    <source>
        <dbReference type="Proteomes" id="UP000190831"/>
    </source>
</evidence>
<accession>A0A1G4MHJ8</accession>
<evidence type="ECO:0000259" key="1">
    <source>
        <dbReference type="PROSITE" id="PS50280"/>
    </source>
</evidence>
<proteinExistence type="predicted"/>
<keyword evidence="3" id="KW-1185">Reference proteome</keyword>
<evidence type="ECO:0000313" key="2">
    <source>
        <dbReference type="EMBL" id="SCW03339.1"/>
    </source>
</evidence>
<dbReference type="SMART" id="SM00317">
    <property type="entry name" value="SET"/>
    <property type="match status" value="1"/>
</dbReference>
<name>A0A1G4MHJ8_LACFM</name>
<dbReference type="Gene3D" id="2.170.270.10">
    <property type="entry name" value="SET domain"/>
    <property type="match status" value="1"/>
</dbReference>
<reference evidence="2 3" key="1">
    <citation type="submission" date="2016-03" db="EMBL/GenBank/DDBJ databases">
        <authorList>
            <person name="Devillers H."/>
        </authorList>
    </citation>
    <scope>NUCLEOTIDE SEQUENCE [LARGE SCALE GENOMIC DNA]</scope>
    <source>
        <strain evidence="2">CBS 6772</strain>
    </source>
</reference>
<dbReference type="PANTHER" id="PTHR12197">
    <property type="entry name" value="HISTONE-LYSINE N-METHYLTRANSFERASE SMYD"/>
    <property type="match status" value="1"/>
</dbReference>
<gene>
    <name evidence="2" type="ORF">LAFE_0G08240G</name>
</gene>